<evidence type="ECO:0000256" key="3">
    <source>
        <dbReference type="ARBA" id="ARBA00004613"/>
    </source>
</evidence>
<dbReference type="STRING" id="56723.ENSLBEP00000008243"/>
<dbReference type="GO" id="GO:0007596">
    <property type="term" value="P:blood coagulation"/>
    <property type="evidence" value="ECO:0007669"/>
    <property type="project" value="InterPro"/>
</dbReference>
<feature type="domain" description="EGF-like" evidence="23">
    <location>
        <begin position="95"/>
        <end position="131"/>
    </location>
</feature>
<evidence type="ECO:0000313" key="26">
    <source>
        <dbReference type="Ensembl" id="ENSLBEP00000008243.1"/>
    </source>
</evidence>
<dbReference type="Proteomes" id="UP000261660">
    <property type="component" value="Unplaced"/>
</dbReference>
<keyword evidence="20" id="KW-0378">Hydrolase</keyword>
<keyword evidence="9" id="KW-0597">Phosphoprotein</keyword>
<dbReference type="PROSITE" id="PS00135">
    <property type="entry name" value="TRYPSIN_SER"/>
    <property type="match status" value="1"/>
</dbReference>
<keyword evidence="8 19" id="KW-0245">EGF-like domain</keyword>
<evidence type="ECO:0000256" key="19">
    <source>
        <dbReference type="PROSITE-ProRule" id="PRU00076"/>
    </source>
</evidence>
<keyword evidence="13" id="KW-0460">Magnesium</keyword>
<keyword evidence="7" id="KW-0964">Secreted</keyword>
<proteinExistence type="predicted"/>
<dbReference type="InterPro" id="IPR000742">
    <property type="entry name" value="EGF"/>
</dbReference>
<keyword evidence="12" id="KW-0106">Calcium</keyword>
<dbReference type="FunFam" id="4.10.740.10:FF:000001">
    <property type="entry name" value="vitamin K-dependent protein S"/>
    <property type="match status" value="1"/>
</dbReference>
<dbReference type="SUPFAM" id="SSF50494">
    <property type="entry name" value="Trypsin-like serine proteases"/>
    <property type="match status" value="1"/>
</dbReference>
<dbReference type="Gene3D" id="4.10.740.10">
    <property type="entry name" value="Coagulation Factor IX"/>
    <property type="match status" value="1"/>
</dbReference>
<dbReference type="PRINTS" id="PR00001">
    <property type="entry name" value="GLABLOOD"/>
</dbReference>
<dbReference type="InterPro" id="IPR043504">
    <property type="entry name" value="Peptidase_S1_PA_chymotrypsin"/>
</dbReference>
<evidence type="ECO:0000256" key="14">
    <source>
        <dbReference type="ARBA" id="ARBA00023145"/>
    </source>
</evidence>
<dbReference type="InterPro" id="IPR035972">
    <property type="entry name" value="GLA-like_dom_SF"/>
</dbReference>
<evidence type="ECO:0000259" key="24">
    <source>
        <dbReference type="PROSITE" id="PS50240"/>
    </source>
</evidence>
<dbReference type="GeneTree" id="ENSGT00940000159516"/>
<feature type="compositionally biased region" description="Polar residues" evidence="21">
    <location>
        <begin position="197"/>
        <end position="206"/>
    </location>
</feature>
<feature type="domain" description="Peptidase S1" evidence="24">
    <location>
        <begin position="300"/>
        <end position="528"/>
    </location>
</feature>
<evidence type="ECO:0000256" key="17">
    <source>
        <dbReference type="ARBA" id="ARBA00023278"/>
    </source>
</evidence>
<reference evidence="26" key="1">
    <citation type="submission" date="2025-08" db="UniProtKB">
        <authorList>
            <consortium name="Ensembl"/>
        </authorList>
    </citation>
    <scope>IDENTIFICATION</scope>
</reference>
<evidence type="ECO:0000256" key="8">
    <source>
        <dbReference type="ARBA" id="ARBA00022536"/>
    </source>
</evidence>
<dbReference type="PIRSF" id="PIRSF001143">
    <property type="entry name" value="Factor_X"/>
    <property type="match status" value="1"/>
</dbReference>
<dbReference type="GO" id="GO:0005509">
    <property type="term" value="F:calcium ion binding"/>
    <property type="evidence" value="ECO:0007669"/>
    <property type="project" value="InterPro"/>
</dbReference>
<dbReference type="SUPFAM" id="SSF57196">
    <property type="entry name" value="EGF/Laminin"/>
    <property type="match status" value="2"/>
</dbReference>
<evidence type="ECO:0000256" key="11">
    <source>
        <dbReference type="ARBA" id="ARBA00022825"/>
    </source>
</evidence>
<keyword evidence="22" id="KW-0732">Signal</keyword>
<dbReference type="PROSITE" id="PS50240">
    <property type="entry name" value="TRYPSIN_DOM"/>
    <property type="match status" value="1"/>
</dbReference>
<dbReference type="PROSITE" id="PS00010">
    <property type="entry name" value="ASX_HYDROXYL"/>
    <property type="match status" value="1"/>
</dbReference>
<keyword evidence="17" id="KW-0379">Hydroxylation</keyword>
<evidence type="ECO:0000256" key="18">
    <source>
        <dbReference type="ARBA" id="ARBA00031357"/>
    </source>
</evidence>
<comment type="catalytic activity">
    <reaction evidence="1">
        <text>Selective cleavage of Arg-|-Ile bond in factor X to form factor Xa.</text>
        <dbReference type="EC" id="3.4.21.22"/>
    </reaction>
</comment>
<keyword evidence="14" id="KW-0865">Zymogen</keyword>
<dbReference type="FunFam" id="2.40.10.10:FF:000068">
    <property type="entry name" value="transmembrane protease serine 2"/>
    <property type="match status" value="1"/>
</dbReference>
<dbReference type="Pfam" id="PF00594">
    <property type="entry name" value="Gla"/>
    <property type="match status" value="1"/>
</dbReference>
<evidence type="ECO:0000256" key="5">
    <source>
        <dbReference type="ARBA" id="ARBA00019454"/>
    </source>
</evidence>
<dbReference type="SMART" id="SM00181">
    <property type="entry name" value="EGF"/>
    <property type="match status" value="2"/>
</dbReference>
<evidence type="ECO:0000256" key="15">
    <source>
        <dbReference type="ARBA" id="ARBA00023157"/>
    </source>
</evidence>
<organism evidence="26 27">
    <name type="scientific">Labrus bergylta</name>
    <name type="common">ballan wrasse</name>
    <dbReference type="NCBI Taxonomy" id="56723"/>
    <lineage>
        <taxon>Eukaryota</taxon>
        <taxon>Metazoa</taxon>
        <taxon>Chordata</taxon>
        <taxon>Craniata</taxon>
        <taxon>Vertebrata</taxon>
        <taxon>Euteleostomi</taxon>
        <taxon>Actinopterygii</taxon>
        <taxon>Neopterygii</taxon>
        <taxon>Teleostei</taxon>
        <taxon>Neoteleostei</taxon>
        <taxon>Acanthomorphata</taxon>
        <taxon>Eupercaria</taxon>
        <taxon>Labriformes</taxon>
        <taxon>Labridae</taxon>
        <taxon>Labrus</taxon>
    </lineage>
</organism>
<evidence type="ECO:0000256" key="10">
    <source>
        <dbReference type="ARBA" id="ARBA00022723"/>
    </source>
</evidence>
<dbReference type="CDD" id="cd00190">
    <property type="entry name" value="Tryp_SPc"/>
    <property type="match status" value="1"/>
</dbReference>
<evidence type="ECO:0000256" key="9">
    <source>
        <dbReference type="ARBA" id="ARBA00022553"/>
    </source>
</evidence>
<dbReference type="InterPro" id="IPR001881">
    <property type="entry name" value="EGF-like_Ca-bd_dom"/>
</dbReference>
<evidence type="ECO:0000256" key="1">
    <source>
        <dbReference type="ARBA" id="ARBA00001368"/>
    </source>
</evidence>
<dbReference type="PROSITE" id="PS50026">
    <property type="entry name" value="EGF_3"/>
    <property type="match status" value="1"/>
</dbReference>
<dbReference type="AlphaFoldDB" id="A0A3Q3ELB3"/>
<dbReference type="Pfam" id="PF00008">
    <property type="entry name" value="EGF"/>
    <property type="match status" value="1"/>
</dbReference>
<dbReference type="Ensembl" id="ENSLBET00000008653.1">
    <property type="protein sequence ID" value="ENSLBEP00000008243.1"/>
    <property type="gene ID" value="ENSLBEG00000006344.1"/>
</dbReference>
<dbReference type="PROSITE" id="PS50998">
    <property type="entry name" value="GLA_2"/>
    <property type="match status" value="1"/>
</dbReference>
<keyword evidence="27" id="KW-1185">Reference proteome</keyword>
<evidence type="ECO:0000256" key="22">
    <source>
        <dbReference type="SAM" id="SignalP"/>
    </source>
</evidence>
<dbReference type="InterPro" id="IPR018114">
    <property type="entry name" value="TRYPSIN_HIS"/>
</dbReference>
<dbReference type="InterPro" id="IPR000152">
    <property type="entry name" value="EGF-type_Asp/Asn_hydroxyl_site"/>
</dbReference>
<keyword evidence="20" id="KW-0645">Protease</keyword>
<evidence type="ECO:0000256" key="4">
    <source>
        <dbReference type="ARBA" id="ARBA00012066"/>
    </source>
</evidence>
<dbReference type="Gene3D" id="2.40.10.10">
    <property type="entry name" value="Trypsin-like serine proteases"/>
    <property type="match status" value="1"/>
</dbReference>
<keyword evidence="10" id="KW-0479">Metal-binding</keyword>
<dbReference type="PROSITE" id="PS00011">
    <property type="entry name" value="GLA_1"/>
    <property type="match status" value="1"/>
</dbReference>
<comment type="subcellular location">
    <subcellularLocation>
        <location evidence="3">Secreted</location>
    </subcellularLocation>
</comment>
<dbReference type="FunCoup" id="A0A3Q3ELB3">
    <property type="interactions" value="794"/>
</dbReference>
<evidence type="ECO:0000256" key="21">
    <source>
        <dbReference type="SAM" id="MobiDB-lite"/>
    </source>
</evidence>
<dbReference type="CDD" id="cd00054">
    <property type="entry name" value="EGF_CA"/>
    <property type="match status" value="1"/>
</dbReference>
<protein>
    <recommendedName>
        <fullName evidence="5">Coagulation factor IX</fullName>
        <ecNumber evidence="4">3.4.21.22</ecNumber>
    </recommendedName>
    <alternativeName>
        <fullName evidence="18">Christmas factor</fullName>
    </alternativeName>
</protein>
<sequence length="533" mass="59782">MAGICLLVFIAGLLLEVNGHPAKSSQENTAVFLSQQVANAVLIRTRRYNSGHLEEVLSKDNLERECKEEMCTMEEAREVFENDEKTMEFWNAYIDGDHCKPPPCQNGAECEDGIGAYTCWCKPNFSGKNCEIEVTKQCEVNNGDCAHFCVMQEERPVCQCAAGYMLGDDKRSCTPTEPFSCGRTDSSSPFVPRSALTPRSSHQTNSTERHNNSDTLLDEDLSDFIDHMYDYYDLLLNDSHPSNITEVFKRSVRSASSVNPGEVVVNGTEGSTVAEKQLPSWAFFPTLPSITAEENNDQRIVGGDEARPGEIPWQVTLMSQSPSLGRAQPFCGGSLLSELWVITAAHCLVQADIAKRHFFVRVEYDVSKDEGPERDHLVAQRHIHRHYRFELSPYNHDIALLKLATPVELSSHRRPICLGPKDFTENLLRDSHTSLVSGWGRIQFLGIEATKLRKLEVPYVERTVCKQSSRDHKDACQGDSGGPHATKYKGTWFLTGIVSWGEECAMDGKYGIYTRVSRYYTWISGITGIRINN</sequence>
<dbReference type="Gene3D" id="2.10.25.10">
    <property type="entry name" value="Laminin"/>
    <property type="match status" value="2"/>
</dbReference>
<dbReference type="GO" id="GO:0005615">
    <property type="term" value="C:extracellular space"/>
    <property type="evidence" value="ECO:0007669"/>
    <property type="project" value="TreeGrafter"/>
</dbReference>
<evidence type="ECO:0000256" key="6">
    <source>
        <dbReference type="ARBA" id="ARBA00022479"/>
    </source>
</evidence>
<feature type="disulfide bond" evidence="19">
    <location>
        <begin position="121"/>
        <end position="130"/>
    </location>
</feature>
<name>A0A3Q3ELB3_9LABR</name>
<evidence type="ECO:0000259" key="23">
    <source>
        <dbReference type="PROSITE" id="PS50026"/>
    </source>
</evidence>
<dbReference type="SMART" id="SM00020">
    <property type="entry name" value="Tryp_SPc"/>
    <property type="match status" value="1"/>
</dbReference>
<dbReference type="InterPro" id="IPR001254">
    <property type="entry name" value="Trypsin_dom"/>
</dbReference>
<dbReference type="InParanoid" id="A0A3Q3ELB3"/>
<dbReference type="PROSITE" id="PS00022">
    <property type="entry name" value="EGF_1"/>
    <property type="match status" value="1"/>
</dbReference>
<evidence type="ECO:0000256" key="20">
    <source>
        <dbReference type="RuleBase" id="RU363034"/>
    </source>
</evidence>
<dbReference type="InterPro" id="IPR033116">
    <property type="entry name" value="TRYPSIN_SER"/>
</dbReference>
<keyword evidence="6" id="KW-0301">Gamma-carboxyglutamic acid</keyword>
<dbReference type="GO" id="GO:0006508">
    <property type="term" value="P:proteolysis"/>
    <property type="evidence" value="ECO:0007669"/>
    <property type="project" value="UniProtKB-KW"/>
</dbReference>
<evidence type="ECO:0000256" key="13">
    <source>
        <dbReference type="ARBA" id="ARBA00022842"/>
    </source>
</evidence>
<feature type="region of interest" description="Disordered" evidence="21">
    <location>
        <begin position="180"/>
        <end position="214"/>
    </location>
</feature>
<feature type="chain" id="PRO_5018526239" description="Coagulation factor IX" evidence="22">
    <location>
        <begin position="20"/>
        <end position="533"/>
    </location>
</feature>
<feature type="signal peptide" evidence="22">
    <location>
        <begin position="1"/>
        <end position="19"/>
    </location>
</feature>
<dbReference type="PANTHER" id="PTHR24278">
    <property type="entry name" value="COAGULATION FACTOR"/>
    <property type="match status" value="1"/>
</dbReference>
<keyword evidence="11 20" id="KW-0720">Serine protease</keyword>
<dbReference type="EC" id="3.4.21.22" evidence="4"/>
<dbReference type="PROSITE" id="PS00134">
    <property type="entry name" value="TRYPSIN_HIS"/>
    <property type="match status" value="1"/>
</dbReference>
<dbReference type="FunFam" id="2.10.25.10:FF:000162">
    <property type="entry name" value="Coagulation factor X (Predicted)"/>
    <property type="match status" value="1"/>
</dbReference>
<dbReference type="InterPro" id="IPR000294">
    <property type="entry name" value="GLA_domain"/>
</dbReference>
<dbReference type="InterPro" id="IPR009003">
    <property type="entry name" value="Peptidase_S1_PA"/>
</dbReference>
<evidence type="ECO:0000256" key="16">
    <source>
        <dbReference type="ARBA" id="ARBA00023180"/>
    </source>
</evidence>
<reference evidence="26" key="2">
    <citation type="submission" date="2025-09" db="UniProtKB">
        <authorList>
            <consortium name="Ensembl"/>
        </authorList>
    </citation>
    <scope>IDENTIFICATION</scope>
</reference>
<feature type="compositionally biased region" description="Polar residues" evidence="21">
    <location>
        <begin position="180"/>
        <end position="189"/>
    </location>
</feature>
<dbReference type="PRINTS" id="PR00722">
    <property type="entry name" value="CHYMOTRYPSIN"/>
</dbReference>
<dbReference type="Pfam" id="PF14670">
    <property type="entry name" value="FXa_inhibition"/>
    <property type="match status" value="1"/>
</dbReference>
<accession>A0A3Q3ELB3</accession>
<comment type="caution">
    <text evidence="19">Lacks conserved residue(s) required for the propagation of feature annotation.</text>
</comment>
<dbReference type="InterPro" id="IPR012224">
    <property type="entry name" value="Pept_S1A_FX"/>
</dbReference>
<dbReference type="SUPFAM" id="SSF57630">
    <property type="entry name" value="GLA-domain"/>
    <property type="match status" value="1"/>
</dbReference>
<keyword evidence="16" id="KW-0325">Glycoprotein</keyword>
<comment type="function">
    <text evidence="2">Factor IX is a vitamin K-dependent plasma protein that participates in the intrinsic pathway of blood coagulation by converting factor X to its active form in the presence of Ca(2+) ions, phospholipids, and factor VIIIa.</text>
</comment>
<dbReference type="SMART" id="SM00179">
    <property type="entry name" value="EGF_CA"/>
    <property type="match status" value="2"/>
</dbReference>
<evidence type="ECO:0000256" key="2">
    <source>
        <dbReference type="ARBA" id="ARBA00002741"/>
    </source>
</evidence>
<dbReference type="SMART" id="SM00069">
    <property type="entry name" value="GLA"/>
    <property type="match status" value="1"/>
</dbReference>
<dbReference type="InterPro" id="IPR001314">
    <property type="entry name" value="Peptidase_S1A"/>
</dbReference>
<evidence type="ECO:0000256" key="12">
    <source>
        <dbReference type="ARBA" id="ARBA00022837"/>
    </source>
</evidence>
<evidence type="ECO:0000259" key="25">
    <source>
        <dbReference type="PROSITE" id="PS50998"/>
    </source>
</evidence>
<dbReference type="InterPro" id="IPR017857">
    <property type="entry name" value="Coagulation_fac-like_Gla_dom"/>
</dbReference>
<keyword evidence="15 19" id="KW-1015">Disulfide bond</keyword>
<evidence type="ECO:0000256" key="7">
    <source>
        <dbReference type="ARBA" id="ARBA00022525"/>
    </source>
</evidence>
<dbReference type="Pfam" id="PF00089">
    <property type="entry name" value="Trypsin"/>
    <property type="match status" value="1"/>
</dbReference>
<evidence type="ECO:0000313" key="27">
    <source>
        <dbReference type="Proteomes" id="UP000261660"/>
    </source>
</evidence>
<dbReference type="GO" id="GO:0004252">
    <property type="term" value="F:serine-type endopeptidase activity"/>
    <property type="evidence" value="ECO:0007669"/>
    <property type="project" value="UniProtKB-EC"/>
</dbReference>
<dbReference type="PANTHER" id="PTHR24278:SF31">
    <property type="entry name" value="COAGULATION FACTOR IX"/>
    <property type="match status" value="1"/>
</dbReference>
<dbReference type="InterPro" id="IPR050442">
    <property type="entry name" value="Peptidase_S1_coag_factors"/>
</dbReference>
<feature type="domain" description="Gla" evidence="25">
    <location>
        <begin position="49"/>
        <end position="95"/>
    </location>
</feature>